<dbReference type="EMBL" id="CAADFQ010000017">
    <property type="protein sequence ID" value="VFK30662.1"/>
    <property type="molecule type" value="Genomic_DNA"/>
</dbReference>
<protein>
    <recommendedName>
        <fullName evidence="4">Molecular chaperone HtpG</fullName>
    </recommendedName>
</protein>
<sequence length="121" mass="13420">MPTTSIIRRNQDPNFHAPRIDISFDRARHTITIADNGAGMTEQELHQNLATIGERFTHLQRQELRGKDAREAALLSSQTRGQHSVHLAQGGIGQGHEYRAPDAAGVRQCDEVGCVGEKIRK</sequence>
<proteinExistence type="predicted"/>
<reference evidence="1" key="1">
    <citation type="submission" date="2019-02" db="EMBL/GenBank/DDBJ databases">
        <authorList>
            <person name="Gruber-Vodicka R. H."/>
            <person name="Seah K. B. B."/>
        </authorList>
    </citation>
    <scope>NUCLEOTIDE SEQUENCE</scope>
    <source>
        <strain evidence="1">BECK_BZ197</strain>
        <strain evidence="3">BECK_BZ198</strain>
        <strain evidence="2">BECK_BZ199</strain>
    </source>
</reference>
<evidence type="ECO:0008006" key="4">
    <source>
        <dbReference type="Google" id="ProtNLM"/>
    </source>
</evidence>
<organism evidence="1">
    <name type="scientific">Candidatus Kentrum sp. MB</name>
    <dbReference type="NCBI Taxonomy" id="2138164"/>
    <lineage>
        <taxon>Bacteria</taxon>
        <taxon>Pseudomonadati</taxon>
        <taxon>Pseudomonadota</taxon>
        <taxon>Gammaproteobacteria</taxon>
        <taxon>Candidatus Kentrum</taxon>
    </lineage>
</organism>
<evidence type="ECO:0000313" key="2">
    <source>
        <dbReference type="EMBL" id="VFK30662.1"/>
    </source>
</evidence>
<dbReference type="Pfam" id="PF13589">
    <property type="entry name" value="HATPase_c_3"/>
    <property type="match status" value="1"/>
</dbReference>
<dbReference type="AlphaFoldDB" id="A0A450X529"/>
<dbReference type="SUPFAM" id="SSF55874">
    <property type="entry name" value="ATPase domain of HSP90 chaperone/DNA topoisomerase II/histidine kinase"/>
    <property type="match status" value="1"/>
</dbReference>
<gene>
    <name evidence="1" type="ORF">BECKMB1821G_GA0114241_100834</name>
    <name evidence="3" type="ORF">BECKMB1821H_GA0114242_102032</name>
    <name evidence="2" type="ORF">BECKMB1821I_GA0114274_101710</name>
</gene>
<evidence type="ECO:0000313" key="3">
    <source>
        <dbReference type="EMBL" id="VFK75357.1"/>
    </source>
</evidence>
<dbReference type="InterPro" id="IPR036890">
    <property type="entry name" value="HATPase_C_sf"/>
</dbReference>
<accession>A0A450X529</accession>
<name>A0A450X529_9GAMM</name>
<dbReference type="Gene3D" id="3.30.565.10">
    <property type="entry name" value="Histidine kinase-like ATPase, C-terminal domain"/>
    <property type="match status" value="1"/>
</dbReference>
<dbReference type="EMBL" id="CAADFO010000008">
    <property type="protein sequence ID" value="VFK24396.1"/>
    <property type="molecule type" value="Genomic_DNA"/>
</dbReference>
<dbReference type="EMBL" id="CAADGH010000020">
    <property type="protein sequence ID" value="VFK75357.1"/>
    <property type="molecule type" value="Genomic_DNA"/>
</dbReference>
<evidence type="ECO:0000313" key="1">
    <source>
        <dbReference type="EMBL" id="VFK24396.1"/>
    </source>
</evidence>